<keyword evidence="2" id="KW-1185">Reference proteome</keyword>
<name>A0A917IPJ2_9MICC</name>
<dbReference type="AlphaFoldDB" id="A0A917IPJ2"/>
<evidence type="ECO:0000313" key="1">
    <source>
        <dbReference type="EMBL" id="GGH57969.1"/>
    </source>
</evidence>
<protein>
    <submittedName>
        <fullName evidence="1">Uncharacterized protein</fullName>
    </submittedName>
</protein>
<evidence type="ECO:0000313" key="2">
    <source>
        <dbReference type="Proteomes" id="UP000600171"/>
    </source>
</evidence>
<sequence>MGWCEDHVGGVAVLAGFAVDGAGDGEAFDGVNFIWSDNVGAGGCGVVPVFALEPFGGAALSVAD</sequence>
<accession>A0A917IPJ2</accession>
<dbReference type="EMBL" id="BMDC01000001">
    <property type="protein sequence ID" value="GGH57969.1"/>
    <property type="molecule type" value="Genomic_DNA"/>
</dbReference>
<gene>
    <name evidence="1" type="ORF">GCM10007359_03660</name>
</gene>
<dbReference type="Proteomes" id="UP000600171">
    <property type="component" value="Unassembled WGS sequence"/>
</dbReference>
<reference evidence="1 2" key="1">
    <citation type="journal article" date="2014" name="Int. J. Syst. Evol. Microbiol.">
        <title>Complete genome sequence of Corynebacterium casei LMG S-19264T (=DSM 44701T), isolated from a smear-ripened cheese.</title>
        <authorList>
            <consortium name="US DOE Joint Genome Institute (JGI-PGF)"/>
            <person name="Walter F."/>
            <person name="Albersmeier A."/>
            <person name="Kalinowski J."/>
            <person name="Ruckert C."/>
        </authorList>
    </citation>
    <scope>NUCLEOTIDE SEQUENCE [LARGE SCALE GENOMIC DNA]</scope>
    <source>
        <strain evidence="1 2">CCM 8669</strain>
    </source>
</reference>
<comment type="caution">
    <text evidence="1">The sequence shown here is derived from an EMBL/GenBank/DDBJ whole genome shotgun (WGS) entry which is preliminary data.</text>
</comment>
<organism evidence="1 2">
    <name type="scientific">Rothia aerolata</name>
    <dbReference type="NCBI Taxonomy" id="1812262"/>
    <lineage>
        <taxon>Bacteria</taxon>
        <taxon>Bacillati</taxon>
        <taxon>Actinomycetota</taxon>
        <taxon>Actinomycetes</taxon>
        <taxon>Micrococcales</taxon>
        <taxon>Micrococcaceae</taxon>
        <taxon>Rothia</taxon>
    </lineage>
</organism>
<proteinExistence type="predicted"/>